<dbReference type="EMBL" id="CP015367">
    <property type="protein sequence ID" value="APT32993.1"/>
    <property type="molecule type" value="Genomic_DNA"/>
</dbReference>
<proteinExistence type="predicted"/>
<organism evidence="2 4">
    <name type="scientific">Methylobacterium phyllosphaerae</name>
    <dbReference type="NCBI Taxonomy" id="418223"/>
    <lineage>
        <taxon>Bacteria</taxon>
        <taxon>Pseudomonadati</taxon>
        <taxon>Pseudomonadota</taxon>
        <taxon>Alphaproteobacteria</taxon>
        <taxon>Hyphomicrobiales</taxon>
        <taxon>Methylobacteriaceae</taxon>
        <taxon>Methylobacterium</taxon>
    </lineage>
</organism>
<evidence type="ECO:0000313" key="2">
    <source>
        <dbReference type="EMBL" id="SFH30376.1"/>
    </source>
</evidence>
<sequence length="34" mass="3572">MTWTNRITIAATLIAGAIALVTYAQALSLPAHFA</sequence>
<keyword evidence="3" id="KW-1185">Reference proteome</keyword>
<protein>
    <submittedName>
        <fullName evidence="2">Uncharacterized protein</fullName>
    </submittedName>
</protein>
<dbReference type="EMBL" id="FOPK01000019">
    <property type="protein sequence ID" value="SFH30376.1"/>
    <property type="molecule type" value="Genomic_DNA"/>
</dbReference>
<dbReference type="AlphaFoldDB" id="A0AAE8L843"/>
<evidence type="ECO:0000313" key="3">
    <source>
        <dbReference type="Proteomes" id="UP000185487"/>
    </source>
</evidence>
<gene>
    <name evidence="1" type="ORF">MCBMB27_03702</name>
    <name evidence="2" type="ORF">SAMN05192567_119126</name>
</gene>
<accession>A0AAE8L843</accession>
<name>A0AAE8L843_9HYPH</name>
<evidence type="ECO:0000313" key="4">
    <source>
        <dbReference type="Proteomes" id="UP000199140"/>
    </source>
</evidence>
<evidence type="ECO:0000313" key="1">
    <source>
        <dbReference type="EMBL" id="APT32993.1"/>
    </source>
</evidence>
<reference evidence="2 4" key="2">
    <citation type="submission" date="2016-10" db="EMBL/GenBank/DDBJ databases">
        <authorList>
            <person name="Varghese N."/>
            <person name="Submissions S."/>
        </authorList>
    </citation>
    <scope>NUCLEOTIDE SEQUENCE [LARGE SCALE GENOMIC DNA]</scope>
    <source>
        <strain evidence="2 4">CBMB27</strain>
    </source>
</reference>
<dbReference type="Proteomes" id="UP000199140">
    <property type="component" value="Unassembled WGS sequence"/>
</dbReference>
<reference evidence="1 3" key="1">
    <citation type="submission" date="2016-04" db="EMBL/GenBank/DDBJ databases">
        <title>Complete genome sequencing and analysis of CBMB27, Methylobacterium phyllosphaerae isolated from leaf tissues of rice (Oryza sativa L.).</title>
        <authorList>
            <person name="Lee Y."/>
            <person name="Hwangbo K."/>
            <person name="Chung H."/>
            <person name="Yoo J."/>
            <person name="Kim K.Y."/>
            <person name="Sa T.M."/>
            <person name="Um Y."/>
            <person name="Madhaiyan M."/>
        </authorList>
    </citation>
    <scope>NUCLEOTIDE SEQUENCE [LARGE SCALE GENOMIC DNA]</scope>
    <source>
        <strain evidence="1 3">CBMB27</strain>
    </source>
</reference>
<dbReference type="Proteomes" id="UP000185487">
    <property type="component" value="Chromosome"/>
</dbReference>
<dbReference type="KEGG" id="mphy:MCBMB27_03702"/>